<gene>
    <name evidence="2" type="ORF">CK820_G0053530</name>
</gene>
<feature type="compositionally biased region" description="Acidic residues" evidence="1">
    <location>
        <begin position="67"/>
        <end position="83"/>
    </location>
</feature>
<accession>A0A2J8PWU4</accession>
<feature type="region of interest" description="Disordered" evidence="1">
    <location>
        <begin position="42"/>
        <end position="177"/>
    </location>
</feature>
<dbReference type="PANTHER" id="PTHR46307:SF2">
    <property type="entry name" value="HISTONE-LYSINE N-METHYLTRANSFERASE EHMT1"/>
    <property type="match status" value="1"/>
</dbReference>
<comment type="caution">
    <text evidence="2">The sequence shown here is derived from an EMBL/GenBank/DDBJ whole genome shotgun (WGS) entry which is preliminary data.</text>
</comment>
<name>A0A2J8PWU4_PANTR</name>
<feature type="non-terminal residue" evidence="2">
    <location>
        <position position="1"/>
    </location>
</feature>
<evidence type="ECO:0000313" key="3">
    <source>
        <dbReference type="Proteomes" id="UP000236370"/>
    </source>
</evidence>
<feature type="non-terminal residue" evidence="2">
    <location>
        <position position="229"/>
    </location>
</feature>
<dbReference type="PANTHER" id="PTHR46307">
    <property type="entry name" value="G9A, ISOFORM B"/>
    <property type="match status" value="1"/>
</dbReference>
<sequence>PFVLAAAVSRKKKRRMGTYSLVPKKKTKVLKQRTVIEMFKSITHSTVGSKGEKDLGASSLHVNGESLEMDSDEDDSEELEEDDSHGAEQAAAFPTEDSRTSKESMSEADRAQKSSESSIKKKFLKRKGKTDSPWIKPARKRRRRSRKKPSGALGSESYKSSAGSAEQTAPGDSTGYMEVSLDSLDLRVKGILSSQAEGLANGPDVLETDGLQEVPLCSCRMETPKSREI</sequence>
<dbReference type="GO" id="GO:0002039">
    <property type="term" value="F:p53 binding"/>
    <property type="evidence" value="ECO:0007669"/>
    <property type="project" value="InterPro"/>
</dbReference>
<evidence type="ECO:0000313" key="2">
    <source>
        <dbReference type="EMBL" id="PNI88488.1"/>
    </source>
</evidence>
<evidence type="ECO:0000256" key="1">
    <source>
        <dbReference type="SAM" id="MobiDB-lite"/>
    </source>
</evidence>
<feature type="compositionally biased region" description="Basic and acidic residues" evidence="1">
    <location>
        <begin position="96"/>
        <end position="113"/>
    </location>
</feature>
<feature type="compositionally biased region" description="Polar residues" evidence="1">
    <location>
        <begin position="157"/>
        <end position="171"/>
    </location>
</feature>
<dbReference type="GO" id="GO:0016279">
    <property type="term" value="F:protein-lysine N-methyltransferase activity"/>
    <property type="evidence" value="ECO:0007669"/>
    <property type="project" value="InterPro"/>
</dbReference>
<dbReference type="AlphaFoldDB" id="A0A2J8PWU4"/>
<reference evidence="2 3" key="1">
    <citation type="submission" date="2017-12" db="EMBL/GenBank/DDBJ databases">
        <title>High-resolution comparative analysis of great ape genomes.</title>
        <authorList>
            <person name="Pollen A."/>
            <person name="Hastie A."/>
            <person name="Hormozdiari F."/>
            <person name="Dougherty M."/>
            <person name="Liu R."/>
            <person name="Chaisson M."/>
            <person name="Hoppe E."/>
            <person name="Hill C."/>
            <person name="Pang A."/>
            <person name="Hillier L."/>
            <person name="Baker C."/>
            <person name="Armstrong J."/>
            <person name="Shendure J."/>
            <person name="Paten B."/>
            <person name="Wilson R."/>
            <person name="Chao H."/>
            <person name="Schneider V."/>
            <person name="Ventura M."/>
            <person name="Kronenberg Z."/>
            <person name="Murali S."/>
            <person name="Gordon D."/>
            <person name="Cantsilieris S."/>
            <person name="Munson K."/>
            <person name="Nelson B."/>
            <person name="Raja A."/>
            <person name="Underwood J."/>
            <person name="Diekhans M."/>
            <person name="Fiddes I."/>
            <person name="Haussler D."/>
            <person name="Eichler E."/>
        </authorList>
    </citation>
    <scope>NUCLEOTIDE SEQUENCE [LARGE SCALE GENOMIC DNA]</scope>
    <source>
        <strain evidence="2">Yerkes chimp pedigree #C0471</strain>
    </source>
</reference>
<dbReference type="EMBL" id="NBAG03000141">
    <property type="protein sequence ID" value="PNI88488.1"/>
    <property type="molecule type" value="Genomic_DNA"/>
</dbReference>
<dbReference type="Proteomes" id="UP000236370">
    <property type="component" value="Unassembled WGS sequence"/>
</dbReference>
<feature type="compositionally biased region" description="Basic residues" evidence="1">
    <location>
        <begin position="137"/>
        <end position="149"/>
    </location>
</feature>
<proteinExistence type="predicted"/>
<protein>
    <submittedName>
        <fullName evidence="2">EHMT1 isoform 28</fullName>
    </submittedName>
</protein>
<dbReference type="GO" id="GO:0042054">
    <property type="term" value="F:histone methyltransferase activity"/>
    <property type="evidence" value="ECO:0007669"/>
    <property type="project" value="InterPro"/>
</dbReference>
<organism evidence="2 3">
    <name type="scientific">Pan troglodytes</name>
    <name type="common">Chimpanzee</name>
    <dbReference type="NCBI Taxonomy" id="9598"/>
    <lineage>
        <taxon>Eukaryota</taxon>
        <taxon>Metazoa</taxon>
        <taxon>Chordata</taxon>
        <taxon>Craniata</taxon>
        <taxon>Vertebrata</taxon>
        <taxon>Euteleostomi</taxon>
        <taxon>Mammalia</taxon>
        <taxon>Eutheria</taxon>
        <taxon>Euarchontoglires</taxon>
        <taxon>Primates</taxon>
        <taxon>Haplorrhini</taxon>
        <taxon>Catarrhini</taxon>
        <taxon>Hominidae</taxon>
        <taxon>Pan</taxon>
    </lineage>
</organism>
<dbReference type="InterPro" id="IPR043550">
    <property type="entry name" value="EHMT1/EHMT2"/>
</dbReference>